<dbReference type="EC" id="3.4.11.18" evidence="6 7"/>
<comment type="subunit">
    <text evidence="6">Monomer.</text>
</comment>
<comment type="catalytic activity">
    <reaction evidence="6 7">
        <text>Release of N-terminal amino acids, preferentially methionine, from peptides and arylamides.</text>
        <dbReference type="EC" id="3.4.11.18"/>
    </reaction>
</comment>
<dbReference type="InterPro" id="IPR036005">
    <property type="entry name" value="Creatinase/aminopeptidase-like"/>
</dbReference>
<keyword evidence="5 6" id="KW-0378">Hydrolase</keyword>
<dbReference type="GO" id="GO:0005829">
    <property type="term" value="C:cytosol"/>
    <property type="evidence" value="ECO:0007669"/>
    <property type="project" value="TreeGrafter"/>
</dbReference>
<feature type="binding site" evidence="6">
    <location>
        <position position="232"/>
    </location>
    <ligand>
        <name>a divalent metal cation</name>
        <dbReference type="ChEBI" id="CHEBI:60240"/>
        <label>1</label>
    </ligand>
</feature>
<organism evidence="8 9">
    <name type="scientific">Thermoanaerobacterium thermosaccharolyticum</name>
    <name type="common">Clostridium thermosaccharolyticum</name>
    <dbReference type="NCBI Taxonomy" id="1517"/>
    <lineage>
        <taxon>Bacteria</taxon>
        <taxon>Bacillati</taxon>
        <taxon>Bacillota</taxon>
        <taxon>Clostridia</taxon>
        <taxon>Thermoanaerobacterales</taxon>
        <taxon>Thermoanaerobacteraceae</taxon>
        <taxon>Thermoanaerobacterium</taxon>
    </lineage>
</organism>
<dbReference type="GO" id="GO:0006508">
    <property type="term" value="P:proteolysis"/>
    <property type="evidence" value="ECO:0007669"/>
    <property type="project" value="UniProtKB-KW"/>
</dbReference>
<evidence type="ECO:0000256" key="3">
    <source>
        <dbReference type="ARBA" id="ARBA00022670"/>
    </source>
</evidence>
<evidence type="ECO:0000256" key="6">
    <source>
        <dbReference type="HAMAP-Rule" id="MF_01974"/>
    </source>
</evidence>
<feature type="binding site" evidence="6">
    <location>
        <position position="105"/>
    </location>
    <ligand>
        <name>a divalent metal cation</name>
        <dbReference type="ChEBI" id="CHEBI:60240"/>
        <label>1</label>
    </ligand>
</feature>
<proteinExistence type="inferred from homology"/>
<dbReference type="SUPFAM" id="SSF55920">
    <property type="entry name" value="Creatinase/aminopeptidase"/>
    <property type="match status" value="1"/>
</dbReference>
<dbReference type="AlphaFoldDB" id="A0A223HZJ9"/>
<dbReference type="Gene3D" id="3.90.230.10">
    <property type="entry name" value="Creatinase/methionine aminopeptidase superfamily"/>
    <property type="match status" value="1"/>
</dbReference>
<evidence type="ECO:0000256" key="5">
    <source>
        <dbReference type="ARBA" id="ARBA00022801"/>
    </source>
</evidence>
<dbReference type="PANTHER" id="PTHR43330">
    <property type="entry name" value="METHIONINE AMINOPEPTIDASE"/>
    <property type="match status" value="1"/>
</dbReference>
<feature type="binding site" evidence="6">
    <location>
        <position position="77"/>
    </location>
    <ligand>
        <name>substrate</name>
    </ligand>
</feature>
<feature type="binding site" evidence="6">
    <location>
        <position position="232"/>
    </location>
    <ligand>
        <name>a divalent metal cation</name>
        <dbReference type="ChEBI" id="CHEBI:60240"/>
        <label>2</label>
        <note>catalytic</note>
    </ligand>
</feature>
<dbReference type="GO" id="GO:0070006">
    <property type="term" value="F:metalloaminopeptidase activity"/>
    <property type="evidence" value="ECO:0007669"/>
    <property type="project" value="UniProtKB-UniRule"/>
</dbReference>
<evidence type="ECO:0000313" key="8">
    <source>
        <dbReference type="EMBL" id="AST57900.1"/>
    </source>
</evidence>
<evidence type="ECO:0000256" key="7">
    <source>
        <dbReference type="RuleBase" id="RU003653"/>
    </source>
</evidence>
<feature type="binding site" evidence="6">
    <location>
        <position position="94"/>
    </location>
    <ligand>
        <name>a divalent metal cation</name>
        <dbReference type="ChEBI" id="CHEBI:60240"/>
        <label>1</label>
    </ligand>
</feature>
<dbReference type="PRINTS" id="PR00599">
    <property type="entry name" value="MAPEPTIDASE"/>
</dbReference>
<evidence type="ECO:0000256" key="2">
    <source>
        <dbReference type="ARBA" id="ARBA00022438"/>
    </source>
</evidence>
<dbReference type="HAMAP" id="MF_01974">
    <property type="entry name" value="MetAP_1"/>
    <property type="match status" value="1"/>
</dbReference>
<comment type="cofactor">
    <cofactor evidence="6">
        <name>Co(2+)</name>
        <dbReference type="ChEBI" id="CHEBI:48828"/>
    </cofactor>
    <cofactor evidence="6">
        <name>Zn(2+)</name>
        <dbReference type="ChEBI" id="CHEBI:29105"/>
    </cofactor>
    <cofactor evidence="6">
        <name>Mn(2+)</name>
        <dbReference type="ChEBI" id="CHEBI:29035"/>
    </cofactor>
    <cofactor evidence="6">
        <name>Fe(2+)</name>
        <dbReference type="ChEBI" id="CHEBI:29033"/>
    </cofactor>
    <text evidence="6">Binds 2 divalent metal cations per subunit. Has a high-affinity and a low affinity metal-binding site. The true nature of the physiological cofactor is under debate. The enzyme is active with cobalt, zinc, manganese or divalent iron ions. Most likely, methionine aminopeptidases function as mononuclear Fe(2+)-metalloproteases under physiological conditions, and the catalytically relevant metal-binding site has been assigned to the histidine-containing high-affinity site.</text>
</comment>
<dbReference type="CDD" id="cd01086">
    <property type="entry name" value="MetAP1"/>
    <property type="match status" value="1"/>
</dbReference>
<comment type="similarity">
    <text evidence="6">Belongs to the peptidase M24A family. Methionine aminopeptidase type 1 subfamily.</text>
</comment>
<dbReference type="InterPro" id="IPR001714">
    <property type="entry name" value="Pept_M24_MAP"/>
</dbReference>
<protein>
    <recommendedName>
        <fullName evidence="6 7">Methionine aminopeptidase</fullName>
        <shortName evidence="6">MAP</shortName>
        <shortName evidence="6">MetAP</shortName>
        <ecNumber evidence="6 7">3.4.11.18</ecNumber>
    </recommendedName>
    <alternativeName>
        <fullName evidence="6">Peptidase M</fullName>
    </alternativeName>
</protein>
<keyword evidence="4 6" id="KW-0479">Metal-binding</keyword>
<dbReference type="InterPro" id="IPR002467">
    <property type="entry name" value="Pept_M24A_MAP1"/>
</dbReference>
<feature type="binding site" evidence="6">
    <location>
        <position position="175"/>
    </location>
    <ligand>
        <name>substrate</name>
    </ligand>
</feature>
<accession>A0A223HZJ9</accession>
<comment type="function">
    <text evidence="1 6">Removes the N-terminal methionine from nascent proteins. The N-terminal methionine is often cleaved when the second residue in the primary sequence is small and uncharged (Met-Ala-, Cys, Gly, Pro, Ser, Thr, or Val). Requires deformylation of the N(alpha)-formylated initiator methionine before it can be hydrolyzed.</text>
</comment>
<dbReference type="Proteomes" id="UP000214975">
    <property type="component" value="Chromosome"/>
</dbReference>
<dbReference type="PANTHER" id="PTHR43330:SF27">
    <property type="entry name" value="METHIONINE AMINOPEPTIDASE"/>
    <property type="match status" value="1"/>
</dbReference>
<dbReference type="Pfam" id="PF00557">
    <property type="entry name" value="Peptidase_M24"/>
    <property type="match status" value="1"/>
</dbReference>
<dbReference type="PROSITE" id="PS00680">
    <property type="entry name" value="MAP_1"/>
    <property type="match status" value="1"/>
</dbReference>
<dbReference type="InterPro" id="IPR000994">
    <property type="entry name" value="Pept_M24"/>
</dbReference>
<feature type="binding site" evidence="6">
    <location>
        <position position="105"/>
    </location>
    <ligand>
        <name>a divalent metal cation</name>
        <dbReference type="ChEBI" id="CHEBI:60240"/>
        <label>2</label>
        <note>catalytic</note>
    </ligand>
</feature>
<dbReference type="GO" id="GO:0046872">
    <property type="term" value="F:metal ion binding"/>
    <property type="evidence" value="ECO:0007669"/>
    <property type="project" value="UniProtKB-UniRule"/>
</dbReference>
<reference evidence="8 9" key="1">
    <citation type="submission" date="2016-08" db="EMBL/GenBank/DDBJ databases">
        <title>A novel genetic cassette of butanologenic Thermoanaerobacterium thermosaccharolyticum that directly convert cellulose to butanol.</title>
        <authorList>
            <person name="Li T."/>
            <person name="He J."/>
        </authorList>
    </citation>
    <scope>NUCLEOTIDE SEQUENCE [LARGE SCALE GENOMIC DNA]</scope>
    <source>
        <strain evidence="8 9">TG57</strain>
    </source>
</reference>
<dbReference type="RefSeq" id="WP_015310898.1">
    <property type="nucleotide sequence ID" value="NZ_CP016893.1"/>
</dbReference>
<feature type="binding site" evidence="6">
    <location>
        <position position="168"/>
    </location>
    <ligand>
        <name>a divalent metal cation</name>
        <dbReference type="ChEBI" id="CHEBI:60240"/>
        <label>2</label>
        <note>catalytic</note>
    </ligand>
</feature>
<keyword evidence="2 6" id="KW-0031">Aminopeptidase</keyword>
<dbReference type="NCBIfam" id="TIGR00500">
    <property type="entry name" value="met_pdase_I"/>
    <property type="match status" value="1"/>
</dbReference>
<evidence type="ECO:0000313" key="9">
    <source>
        <dbReference type="Proteomes" id="UP000214975"/>
    </source>
</evidence>
<keyword evidence="3 6" id="KW-0645">Protease</keyword>
<sequence length="248" mass="27460">MIYIKSDSEIALMRYAGKVTGEVLNLLEKYIKPGITTKELDEIAEDYIRSKDCVPAFKGLYGFPATICASINNEVVHGIPGLRRLKEGDIISIDTGAIYHGFNGDAARTFAVGRISDNLRKLIDVTKQSFFEGIKMATEQHRLSDISNAIQIYVEKNGFSVVREYVGHGIGKKMHEDPQIPNYGPPGRGPRLRSGMALAIEPMVNEGRYNVKIEDNNWTVVTVDGSSSAHYENTIIITKGEPEILTLV</sequence>
<feature type="binding site" evidence="6">
    <location>
        <position position="201"/>
    </location>
    <ligand>
        <name>a divalent metal cation</name>
        <dbReference type="ChEBI" id="CHEBI:60240"/>
        <label>2</label>
        <note>catalytic</note>
    </ligand>
</feature>
<evidence type="ECO:0000256" key="4">
    <source>
        <dbReference type="ARBA" id="ARBA00022723"/>
    </source>
</evidence>
<dbReference type="EMBL" id="CP016893">
    <property type="protein sequence ID" value="AST57900.1"/>
    <property type="molecule type" value="Genomic_DNA"/>
</dbReference>
<name>A0A223HZJ9_THETR</name>
<dbReference type="GO" id="GO:0004239">
    <property type="term" value="F:initiator methionyl aminopeptidase activity"/>
    <property type="evidence" value="ECO:0007669"/>
    <property type="project" value="UniProtKB-UniRule"/>
</dbReference>
<gene>
    <name evidence="6" type="primary">map</name>
    <name evidence="8" type="ORF">Thert_01930</name>
</gene>
<evidence type="ECO:0000256" key="1">
    <source>
        <dbReference type="ARBA" id="ARBA00002521"/>
    </source>
</evidence>